<dbReference type="InterPro" id="IPR001279">
    <property type="entry name" value="Metallo-B-lactamas"/>
</dbReference>
<dbReference type="InterPro" id="IPR036866">
    <property type="entry name" value="RibonucZ/Hydroxyglut_hydro"/>
</dbReference>
<dbReference type="PANTHER" id="PTHR15032:SF4">
    <property type="entry name" value="N-ACYL-PHOSPHATIDYLETHANOLAMINE-HYDROLYZING PHOSPHOLIPASE D"/>
    <property type="match status" value="1"/>
</dbReference>
<evidence type="ECO:0000313" key="2">
    <source>
        <dbReference type="EMBL" id="KAL2918342.1"/>
    </source>
</evidence>
<keyword evidence="3" id="KW-1185">Reference proteome</keyword>
<gene>
    <name evidence="2" type="ORF">HK105_202269</name>
</gene>
<protein>
    <recommendedName>
        <fullName evidence="1">Metallo-beta-lactamase domain-containing protein</fullName>
    </recommendedName>
</protein>
<sequence>MNGVGIGIGTSGSVSPARVAAIAAAAAAAALVGVACFEQGRFLITRPVRRARVQHHWELVFDDGPTDGQGVNGACETLIEAGGDAEPAAARQSSHAAAPAQEDAQRCGACPADADATGLGIEDASAPVLCAEARVAGVRAPQLLLDLLSAGLWLLAAPAALLGVRAPWAPPAAGEAQLARRRMRWRQKLFNSLGVAGRFVNPFVEWQDRNTADIAGYIRWQLTRNNRNGVPSDQRELERTMPLARPDFGLLEAYTASRGRLLLPVRSAALAVSASLPLPPRAAAAAAGADGTLAAPPDAPVMTVTWIGQSTCFVQMDGFNILTDPIFSSRTVGEWFGPKRIRPSPCQLDELPKIDLVLVSHNHYDHLDIAVVRKLANSVTWVVPLGMGTWFKSVGVTTVVELDWWQEHRFSDTLVITGAPIQHWSGRHFFDVNLSLWASFVVRGPTASFFHCGDTGYCQAFAEVGRRLGPITFASLPIGSYEPREYMRHQHMDPEEACMVHRDIRAAFSLGVHWGTFMMSDEHYLDPPKHLEEGRIKLGLPAGSVFTSLLGKTLLIQISRTHSNRAAVNEKSDVLLLDLEQGPEFSKPNARTVKQIEKFIPAWINLPYIQAVISASLSAH</sequence>
<dbReference type="Gene3D" id="3.60.15.10">
    <property type="entry name" value="Ribonuclease Z/Hydroxyacylglutathione hydrolase-like"/>
    <property type="match status" value="1"/>
</dbReference>
<accession>A0ABR4NFQ5</accession>
<evidence type="ECO:0000313" key="3">
    <source>
        <dbReference type="Proteomes" id="UP001527925"/>
    </source>
</evidence>
<comment type="caution">
    <text evidence="2">The sequence shown here is derived from an EMBL/GenBank/DDBJ whole genome shotgun (WGS) entry which is preliminary data.</text>
</comment>
<dbReference type="Pfam" id="PF12706">
    <property type="entry name" value="Lactamase_B_2"/>
    <property type="match status" value="1"/>
</dbReference>
<evidence type="ECO:0000259" key="1">
    <source>
        <dbReference type="Pfam" id="PF12706"/>
    </source>
</evidence>
<feature type="domain" description="Metallo-beta-lactamase" evidence="1">
    <location>
        <begin position="320"/>
        <end position="514"/>
    </location>
</feature>
<proteinExistence type="predicted"/>
<dbReference type="PANTHER" id="PTHR15032">
    <property type="entry name" value="N-ACYL-PHOSPHATIDYLETHANOLAMINE-HYDROLYZING PHOSPHOLIPASE D"/>
    <property type="match status" value="1"/>
</dbReference>
<reference evidence="2 3" key="1">
    <citation type="submission" date="2023-09" db="EMBL/GenBank/DDBJ databases">
        <title>Pangenome analysis of Batrachochytrium dendrobatidis and related Chytrids.</title>
        <authorList>
            <person name="Yacoub M.N."/>
            <person name="Stajich J.E."/>
            <person name="James T.Y."/>
        </authorList>
    </citation>
    <scope>NUCLEOTIDE SEQUENCE [LARGE SCALE GENOMIC DNA]</scope>
    <source>
        <strain evidence="2 3">JEL0888</strain>
    </source>
</reference>
<dbReference type="EMBL" id="JADGIZ020000007">
    <property type="protein sequence ID" value="KAL2918342.1"/>
    <property type="molecule type" value="Genomic_DNA"/>
</dbReference>
<dbReference type="Proteomes" id="UP001527925">
    <property type="component" value="Unassembled WGS sequence"/>
</dbReference>
<name>A0ABR4NFQ5_9FUNG</name>
<organism evidence="2 3">
    <name type="scientific">Polyrhizophydium stewartii</name>
    <dbReference type="NCBI Taxonomy" id="2732419"/>
    <lineage>
        <taxon>Eukaryota</taxon>
        <taxon>Fungi</taxon>
        <taxon>Fungi incertae sedis</taxon>
        <taxon>Chytridiomycota</taxon>
        <taxon>Chytridiomycota incertae sedis</taxon>
        <taxon>Chytridiomycetes</taxon>
        <taxon>Rhizophydiales</taxon>
        <taxon>Rhizophydiales incertae sedis</taxon>
        <taxon>Polyrhizophydium</taxon>
    </lineage>
</organism>
<dbReference type="SUPFAM" id="SSF56281">
    <property type="entry name" value="Metallo-hydrolase/oxidoreductase"/>
    <property type="match status" value="1"/>
</dbReference>